<dbReference type="EMBL" id="BK032741">
    <property type="protein sequence ID" value="DAF57862.1"/>
    <property type="molecule type" value="Genomic_DNA"/>
</dbReference>
<dbReference type="Gene3D" id="1.20.5.340">
    <property type="match status" value="1"/>
</dbReference>
<proteinExistence type="predicted"/>
<evidence type="ECO:0000313" key="1">
    <source>
        <dbReference type="EMBL" id="DAF57862.1"/>
    </source>
</evidence>
<name>A0A8S5T3N5_9CAUD</name>
<accession>A0A8S5T3N5</accession>
<sequence length="357" mass="37186">MAKLQFATLSNLTEFLSLHNVQIDAKISDAVKSSIKTVSQSTDGYTLYFYAKTAPVTVEDAVFTITLPKDTAKADKVTGAVNGHLAGLDANGNLVDSGKAVTDFDEAGAATKAKGEVMTYVGTIPADAKAKDVVAYIKEAVTAGAYNDSELKGKVNANTAAIETLNGTGDGSVKKAVSDAVAAIVNGAPEAYDTLKEISDWISSHASDASAMNSQIKTNKEDITKLKTLIGTLPESATSKDIVGYIAEYVSKALADSDLSQYAKAEDLTAAVGRIKALEDKVPTLEAADKTNADNITAVSGRVTTVEGKVKTLETDMATEKPKIAKNTTDIATLQGLVGDGYEAIPSASIKALFATE</sequence>
<organism evidence="1">
    <name type="scientific">Siphoviridae sp. ctlNl18</name>
    <dbReference type="NCBI Taxonomy" id="2827928"/>
    <lineage>
        <taxon>Viruses</taxon>
        <taxon>Duplodnaviria</taxon>
        <taxon>Heunggongvirae</taxon>
        <taxon>Uroviricota</taxon>
        <taxon>Caudoviricetes</taxon>
    </lineage>
</organism>
<reference evidence="1" key="1">
    <citation type="journal article" date="2021" name="Proc. Natl. Acad. Sci. U.S.A.">
        <title>A Catalog of Tens of Thousands of Viruses from Human Metagenomes Reveals Hidden Associations with Chronic Diseases.</title>
        <authorList>
            <person name="Tisza M.J."/>
            <person name="Buck C.B."/>
        </authorList>
    </citation>
    <scope>NUCLEOTIDE SEQUENCE</scope>
    <source>
        <strain evidence="1">CtlNl18</strain>
    </source>
</reference>
<protein>
    <submittedName>
        <fullName evidence="1">Uncharacterized protein</fullName>
    </submittedName>
</protein>